<evidence type="ECO:0000256" key="1">
    <source>
        <dbReference type="SAM" id="Phobius"/>
    </source>
</evidence>
<proteinExistence type="predicted"/>
<gene>
    <name evidence="2" type="ORF">SA3R_07260</name>
</gene>
<keyword evidence="1" id="KW-0472">Membrane</keyword>
<sequence>MNLQSAWSFIKTLIFIIGLGSIVYYIYSYFNHLNDVIVEQAKCYDQLTADSCLKPIQKAMDAANDGTKLIFKVNKPTAK</sequence>
<dbReference type="EMBL" id="LDSE01000011">
    <property type="protein sequence ID" value="KTS68491.1"/>
    <property type="molecule type" value="Genomic_DNA"/>
</dbReference>
<dbReference type="AlphaFoldDB" id="A0A8E1S017"/>
<organism evidence="2 3">
    <name type="scientific">Pantoea dispersa</name>
    <dbReference type="NCBI Taxonomy" id="59814"/>
    <lineage>
        <taxon>Bacteria</taxon>
        <taxon>Pseudomonadati</taxon>
        <taxon>Pseudomonadota</taxon>
        <taxon>Gammaproteobacteria</taxon>
        <taxon>Enterobacterales</taxon>
        <taxon>Erwiniaceae</taxon>
        <taxon>Pantoea</taxon>
    </lineage>
</organism>
<evidence type="ECO:0000313" key="2">
    <source>
        <dbReference type="EMBL" id="KTS68491.1"/>
    </source>
</evidence>
<reference evidence="2 3" key="1">
    <citation type="journal article" date="2016" name="Front. Microbiol.">
        <title>Genomic Resource of Rice Seed Associated Bacteria.</title>
        <authorList>
            <person name="Midha S."/>
            <person name="Bansal K."/>
            <person name="Sharma S."/>
            <person name="Kumar N."/>
            <person name="Patil P.P."/>
            <person name="Chaudhry V."/>
            <person name="Patil P.B."/>
        </authorList>
    </citation>
    <scope>NUCLEOTIDE SEQUENCE [LARGE SCALE GENOMIC DNA]</scope>
    <source>
        <strain evidence="2 3">SA3</strain>
    </source>
</reference>
<evidence type="ECO:0000313" key="3">
    <source>
        <dbReference type="Proteomes" id="UP000071979"/>
    </source>
</evidence>
<feature type="transmembrane region" description="Helical" evidence="1">
    <location>
        <begin position="6"/>
        <end position="27"/>
    </location>
</feature>
<keyword evidence="1" id="KW-1133">Transmembrane helix</keyword>
<accession>A0A8E1S017</accession>
<keyword evidence="1" id="KW-0812">Transmembrane</keyword>
<dbReference type="Proteomes" id="UP000071979">
    <property type="component" value="Unassembled WGS sequence"/>
</dbReference>
<protein>
    <submittedName>
        <fullName evidence="2">Uncharacterized protein</fullName>
    </submittedName>
</protein>
<comment type="caution">
    <text evidence="2">The sequence shown here is derived from an EMBL/GenBank/DDBJ whole genome shotgun (WGS) entry which is preliminary data.</text>
</comment>
<name>A0A8E1S017_9GAMM</name>